<evidence type="ECO:0000256" key="2">
    <source>
        <dbReference type="ARBA" id="ARBA00022574"/>
    </source>
</evidence>
<evidence type="ECO:0000256" key="4">
    <source>
        <dbReference type="ARBA" id="ARBA00023242"/>
    </source>
</evidence>
<keyword evidence="3" id="KW-0677">Repeat</keyword>
<gene>
    <name evidence="7" type="ORF">HD556DRAFT_644778</name>
</gene>
<comment type="caution">
    <text evidence="7">The sequence shown here is derived from an EMBL/GenBank/DDBJ whole genome shotgun (WGS) entry which is preliminary data.</text>
</comment>
<evidence type="ECO:0000256" key="1">
    <source>
        <dbReference type="ARBA" id="ARBA00004123"/>
    </source>
</evidence>
<evidence type="ECO:0000256" key="3">
    <source>
        <dbReference type="ARBA" id="ARBA00022737"/>
    </source>
</evidence>
<dbReference type="InterPro" id="IPR001680">
    <property type="entry name" value="WD40_rpt"/>
</dbReference>
<dbReference type="PROSITE" id="PS50294">
    <property type="entry name" value="WD_REPEATS_REGION"/>
    <property type="match status" value="2"/>
</dbReference>
<accession>A0A9P7DGF5</accession>
<dbReference type="OrthoDB" id="674604at2759"/>
<organism evidence="7 8">
    <name type="scientific">Suillus plorans</name>
    <dbReference type="NCBI Taxonomy" id="116603"/>
    <lineage>
        <taxon>Eukaryota</taxon>
        <taxon>Fungi</taxon>
        <taxon>Dikarya</taxon>
        <taxon>Basidiomycota</taxon>
        <taxon>Agaricomycotina</taxon>
        <taxon>Agaricomycetes</taxon>
        <taxon>Agaricomycetidae</taxon>
        <taxon>Boletales</taxon>
        <taxon>Suillineae</taxon>
        <taxon>Suillaceae</taxon>
        <taxon>Suillus</taxon>
    </lineage>
</organism>
<dbReference type="RefSeq" id="XP_041158400.1">
    <property type="nucleotide sequence ID" value="XM_041311170.1"/>
</dbReference>
<feature type="repeat" description="WD" evidence="5">
    <location>
        <begin position="131"/>
        <end position="172"/>
    </location>
</feature>
<feature type="repeat" description="WD" evidence="5">
    <location>
        <begin position="174"/>
        <end position="215"/>
    </location>
</feature>
<dbReference type="PROSITE" id="PS50082">
    <property type="entry name" value="WD_REPEATS_2"/>
    <property type="match status" value="6"/>
</dbReference>
<evidence type="ECO:0000256" key="5">
    <source>
        <dbReference type="PROSITE-ProRule" id="PRU00221"/>
    </source>
</evidence>
<dbReference type="PANTHER" id="PTHR19848:SF0">
    <property type="entry name" value="NOTCHLESS PROTEIN HOMOLOG 1"/>
    <property type="match status" value="1"/>
</dbReference>
<dbReference type="Gene3D" id="2.130.10.10">
    <property type="entry name" value="YVTN repeat-like/Quinoprotein amine dehydrogenase"/>
    <property type="match status" value="2"/>
</dbReference>
<name>A0A9P7DGF5_9AGAM</name>
<dbReference type="SUPFAM" id="SSF50978">
    <property type="entry name" value="WD40 repeat-like"/>
    <property type="match status" value="1"/>
</dbReference>
<keyword evidence="8" id="KW-1185">Reference proteome</keyword>
<dbReference type="PROSITE" id="PS00678">
    <property type="entry name" value="WD_REPEATS_1"/>
    <property type="match status" value="1"/>
</dbReference>
<dbReference type="Pfam" id="PF00400">
    <property type="entry name" value="WD40"/>
    <property type="match status" value="7"/>
</dbReference>
<dbReference type="InterPro" id="IPR019775">
    <property type="entry name" value="WD40_repeat_CS"/>
</dbReference>
<evidence type="ECO:0000313" key="7">
    <source>
        <dbReference type="EMBL" id="KAG1791594.1"/>
    </source>
</evidence>
<dbReference type="InterPro" id="IPR036322">
    <property type="entry name" value="WD40_repeat_dom_sf"/>
</dbReference>
<feature type="repeat" description="WD" evidence="5">
    <location>
        <begin position="307"/>
        <end position="331"/>
    </location>
</feature>
<comment type="subcellular location">
    <subcellularLocation>
        <location evidence="1">Nucleus</location>
    </subcellularLocation>
</comment>
<dbReference type="SMART" id="SM00320">
    <property type="entry name" value="WD40"/>
    <property type="match status" value="7"/>
</dbReference>
<keyword evidence="4" id="KW-0539">Nucleus</keyword>
<feature type="compositionally biased region" description="Polar residues" evidence="6">
    <location>
        <begin position="32"/>
        <end position="41"/>
    </location>
</feature>
<feature type="repeat" description="WD" evidence="5">
    <location>
        <begin position="88"/>
        <end position="129"/>
    </location>
</feature>
<dbReference type="GeneID" id="64604934"/>
<feature type="region of interest" description="Disordered" evidence="6">
    <location>
        <begin position="16"/>
        <end position="42"/>
    </location>
</feature>
<dbReference type="EMBL" id="JABBWE010000042">
    <property type="protein sequence ID" value="KAG1791594.1"/>
    <property type="molecule type" value="Genomic_DNA"/>
</dbReference>
<proteinExistence type="predicted"/>
<evidence type="ECO:0000313" key="8">
    <source>
        <dbReference type="Proteomes" id="UP000719766"/>
    </source>
</evidence>
<keyword evidence="2 5" id="KW-0853">WD repeat</keyword>
<protein>
    <submittedName>
        <fullName evidence="7">WD40-repeat-containing domain protein</fullName>
    </submittedName>
</protein>
<sequence>MSPEFLATPIIEEAMTSDSEVPALPATEEAQDPTQTENSAPKQEFVGHEDYVWAFVFLHDNIHIVSGSWDGTMRKWDCDTGLLVGQPWTGKGGCIHALALSPDGRTVACGRMDGSVQRWDTDSGKMIEDVWTGHSREVRSLSWSPNGDHIASGSRDGTILIRKLDSGQTEMGPIKTGQRWVNVLVYSPSGDKIASGGLNETICIWDTKTGELVLGPIEELGASVTSLLWSSESKKVYAASDKFVRVFDSNSGIELHRFEHDDLVNSIALSPKHNVLACVGQPGVAQLWDTESYEPLLRQSFIDRQTLRCVAFSRDGRYLASSGLDKKLTLWVVKDMVPELTVSVCTPILQVDKLYSRKLNPSHQHHLASTSMLQILNQGAMCSPTTSRILHTVIAFRLTSPIILRHHLQDPIVVPGITIYPPLSASGTLLLSLLDATCQQMSPPRCNHVPSTVSLHNTLARSP</sequence>
<dbReference type="CDD" id="cd00200">
    <property type="entry name" value="WD40"/>
    <property type="match status" value="1"/>
</dbReference>
<dbReference type="PANTHER" id="PTHR19848">
    <property type="entry name" value="WD40 REPEAT PROTEIN"/>
    <property type="match status" value="1"/>
</dbReference>
<dbReference type="Proteomes" id="UP000719766">
    <property type="component" value="Unassembled WGS sequence"/>
</dbReference>
<reference evidence="7" key="1">
    <citation type="journal article" date="2020" name="New Phytol.">
        <title>Comparative genomics reveals dynamic genome evolution in host specialist ectomycorrhizal fungi.</title>
        <authorList>
            <person name="Lofgren L.A."/>
            <person name="Nguyen N.H."/>
            <person name="Vilgalys R."/>
            <person name="Ruytinx J."/>
            <person name="Liao H.L."/>
            <person name="Branco S."/>
            <person name="Kuo A."/>
            <person name="LaButti K."/>
            <person name="Lipzen A."/>
            <person name="Andreopoulos W."/>
            <person name="Pangilinan J."/>
            <person name="Riley R."/>
            <person name="Hundley H."/>
            <person name="Na H."/>
            <person name="Barry K."/>
            <person name="Grigoriev I.V."/>
            <person name="Stajich J.E."/>
            <person name="Kennedy P.G."/>
        </authorList>
    </citation>
    <scope>NUCLEOTIDE SEQUENCE</scope>
    <source>
        <strain evidence="7">S12</strain>
    </source>
</reference>
<feature type="repeat" description="WD" evidence="5">
    <location>
        <begin position="45"/>
        <end position="86"/>
    </location>
</feature>
<dbReference type="InterPro" id="IPR015943">
    <property type="entry name" value="WD40/YVTN_repeat-like_dom_sf"/>
</dbReference>
<feature type="repeat" description="WD" evidence="5">
    <location>
        <begin position="257"/>
        <end position="298"/>
    </location>
</feature>
<evidence type="ECO:0000256" key="6">
    <source>
        <dbReference type="SAM" id="MobiDB-lite"/>
    </source>
</evidence>
<dbReference type="AlphaFoldDB" id="A0A9P7DGF5"/>